<dbReference type="EMBL" id="AZBU02000001">
    <property type="protein sequence ID" value="TMS36610.1"/>
    <property type="molecule type" value="Genomic_DNA"/>
</dbReference>
<feature type="region of interest" description="Disordered" evidence="1">
    <location>
        <begin position="26"/>
        <end position="50"/>
    </location>
</feature>
<gene>
    <name evidence="2" type="ORF">L596_003738</name>
</gene>
<feature type="compositionally biased region" description="Polar residues" evidence="1">
    <location>
        <begin position="27"/>
        <end position="44"/>
    </location>
</feature>
<comment type="caution">
    <text evidence="2">The sequence shown here is derived from an EMBL/GenBank/DDBJ whole genome shotgun (WGS) entry which is preliminary data.</text>
</comment>
<evidence type="ECO:0000313" key="2">
    <source>
        <dbReference type="EMBL" id="TMS36610.1"/>
    </source>
</evidence>
<evidence type="ECO:0000256" key="1">
    <source>
        <dbReference type="SAM" id="MobiDB-lite"/>
    </source>
</evidence>
<organism evidence="2 3">
    <name type="scientific">Steinernema carpocapsae</name>
    <name type="common">Entomopathogenic nematode</name>
    <dbReference type="NCBI Taxonomy" id="34508"/>
    <lineage>
        <taxon>Eukaryota</taxon>
        <taxon>Metazoa</taxon>
        <taxon>Ecdysozoa</taxon>
        <taxon>Nematoda</taxon>
        <taxon>Chromadorea</taxon>
        <taxon>Rhabditida</taxon>
        <taxon>Tylenchina</taxon>
        <taxon>Panagrolaimomorpha</taxon>
        <taxon>Strongyloidoidea</taxon>
        <taxon>Steinernematidae</taxon>
        <taxon>Steinernema</taxon>
    </lineage>
</organism>
<evidence type="ECO:0000313" key="3">
    <source>
        <dbReference type="Proteomes" id="UP000298663"/>
    </source>
</evidence>
<accession>A0A4U8UTD6</accession>
<dbReference type="Proteomes" id="UP000298663">
    <property type="component" value="Unassembled WGS sequence"/>
</dbReference>
<keyword evidence="3" id="KW-1185">Reference proteome</keyword>
<sequence>MEPLEHLGSAASHQLFSLFPRSAADFSAQNQKRQDSSAAASSTKRPLGKPFSVNVSQFEYVNVSTIL</sequence>
<reference evidence="2 3" key="2">
    <citation type="journal article" date="2019" name="G3 (Bethesda)">
        <title>Hybrid Assembly of the Genome of the Entomopathogenic Nematode Steinernema carpocapsae Identifies the X-Chromosome.</title>
        <authorList>
            <person name="Serra L."/>
            <person name="Macchietto M."/>
            <person name="Macias-Munoz A."/>
            <person name="McGill C.J."/>
            <person name="Rodriguez I.M."/>
            <person name="Rodriguez B."/>
            <person name="Murad R."/>
            <person name="Mortazavi A."/>
        </authorList>
    </citation>
    <scope>NUCLEOTIDE SEQUENCE [LARGE SCALE GENOMIC DNA]</scope>
    <source>
        <strain evidence="2 3">ALL</strain>
    </source>
</reference>
<protein>
    <submittedName>
        <fullName evidence="2">Uncharacterized protein</fullName>
    </submittedName>
</protein>
<reference evidence="2 3" key="1">
    <citation type="journal article" date="2015" name="Genome Biol.">
        <title>Comparative genomics of Steinernema reveals deeply conserved gene regulatory networks.</title>
        <authorList>
            <person name="Dillman A.R."/>
            <person name="Macchietto M."/>
            <person name="Porter C.F."/>
            <person name="Rogers A."/>
            <person name="Williams B."/>
            <person name="Antoshechkin I."/>
            <person name="Lee M.M."/>
            <person name="Goodwin Z."/>
            <person name="Lu X."/>
            <person name="Lewis E.E."/>
            <person name="Goodrich-Blair H."/>
            <person name="Stock S.P."/>
            <person name="Adams B.J."/>
            <person name="Sternberg P.W."/>
            <person name="Mortazavi A."/>
        </authorList>
    </citation>
    <scope>NUCLEOTIDE SEQUENCE [LARGE SCALE GENOMIC DNA]</scope>
    <source>
        <strain evidence="2 3">ALL</strain>
    </source>
</reference>
<dbReference type="AlphaFoldDB" id="A0A4U8UTD6"/>
<name>A0A4U8UTD6_STECR</name>
<proteinExistence type="predicted"/>